<evidence type="ECO:0000313" key="1">
    <source>
        <dbReference type="EMBL" id="GFH38490.1"/>
    </source>
</evidence>
<evidence type="ECO:0000313" key="2">
    <source>
        <dbReference type="Proteomes" id="UP000484988"/>
    </source>
</evidence>
<comment type="caution">
    <text evidence="1">The sequence shown here is derived from an EMBL/GenBank/DDBJ whole genome shotgun (WGS) entry which is preliminary data.</text>
</comment>
<dbReference type="EMBL" id="BLLG01000017">
    <property type="protein sequence ID" value="GFH38490.1"/>
    <property type="molecule type" value="Genomic_DNA"/>
</dbReference>
<reference evidence="1 2" key="1">
    <citation type="submission" date="2020-02" db="EMBL/GenBank/DDBJ databases">
        <title>Whole Genome Shotgun Sequence of Streptomyces sp. strain CWH03.</title>
        <authorList>
            <person name="Dohra H."/>
            <person name="Kodani S."/>
            <person name="Yamamura H."/>
        </authorList>
    </citation>
    <scope>NUCLEOTIDE SEQUENCE [LARGE SCALE GENOMIC DNA]</scope>
    <source>
        <strain evidence="1 2">CWH03</strain>
    </source>
</reference>
<dbReference type="Proteomes" id="UP000484988">
    <property type="component" value="Unassembled WGS sequence"/>
</dbReference>
<keyword evidence="2" id="KW-1185">Reference proteome</keyword>
<proteinExistence type="predicted"/>
<protein>
    <submittedName>
        <fullName evidence="1">Uncharacterized protein</fullName>
    </submittedName>
</protein>
<dbReference type="AlphaFoldDB" id="A0A6A0AZU5"/>
<organism evidence="1 2">
    <name type="scientific">Streptomyces pacificus</name>
    <dbReference type="NCBI Taxonomy" id="2705029"/>
    <lineage>
        <taxon>Bacteria</taxon>
        <taxon>Bacillati</taxon>
        <taxon>Actinomycetota</taxon>
        <taxon>Actinomycetes</taxon>
        <taxon>Kitasatosporales</taxon>
        <taxon>Streptomycetaceae</taxon>
        <taxon>Streptomyces</taxon>
    </lineage>
</organism>
<gene>
    <name evidence="1" type="ORF">SCWH03_47320</name>
</gene>
<accession>A0A6A0AZU5</accession>
<sequence length="69" mass="7661">MAVDAPADVLPLLERALAREGLAVAYRVDPPADRQVRWDGTDRLALTGPEGQTVHVRGFHVLTRTVRTW</sequence>
<name>A0A6A0AZU5_9ACTN</name>